<accession>A0A813LWA8</accession>
<protein>
    <submittedName>
        <fullName evidence="1">Uncharacterized protein</fullName>
    </submittedName>
</protein>
<name>A0A813LWA8_POLGL</name>
<dbReference type="Proteomes" id="UP000626109">
    <property type="component" value="Unassembled WGS sequence"/>
</dbReference>
<evidence type="ECO:0000313" key="1">
    <source>
        <dbReference type="EMBL" id="CAE8739854.1"/>
    </source>
</evidence>
<dbReference type="EMBL" id="CAJNNW010037168">
    <property type="protein sequence ID" value="CAE8739854.1"/>
    <property type="molecule type" value="Genomic_DNA"/>
</dbReference>
<comment type="caution">
    <text evidence="1">The sequence shown here is derived from an EMBL/GenBank/DDBJ whole genome shotgun (WGS) entry which is preliminary data.</text>
</comment>
<evidence type="ECO:0000313" key="2">
    <source>
        <dbReference type="Proteomes" id="UP000626109"/>
    </source>
</evidence>
<dbReference type="AlphaFoldDB" id="A0A813LWA8"/>
<proteinExistence type="predicted"/>
<reference evidence="1" key="1">
    <citation type="submission" date="2021-02" db="EMBL/GenBank/DDBJ databases">
        <authorList>
            <person name="Dougan E. K."/>
            <person name="Rhodes N."/>
            <person name="Thang M."/>
            <person name="Chan C."/>
        </authorList>
    </citation>
    <scope>NUCLEOTIDE SEQUENCE</scope>
</reference>
<sequence length="932" mass="107116">MDFDPVAFPSSKDENADQVLELFNSSAEFLACLESRSWRAVIRDYEYHDLTEGQWEPDAQLRSQRRRDSRSRAEAVLWEVRKAYQFVHDSCVQKFSRFKRSRFEQTVREDWSSLNSRTSKPRHESSLCIRMVADARWPGDTPEDSVCDNFLEFGHSDFEALQKLRGLPFQGLRRQAPSGHNEENCQACDFFRQRCMQSHVQIHRVAGRQEHFYELVVFAVGALGSRGPSAAQALAKERARSTLAELGVNDYLEIRAVAGGAASHGRDFGIRVHIKFASEESAIRARYELTQHSHGMQEFWQSMQYSVDLLHSVVLKLRWRTGRGCSVPQPRDWEALIAPVFFDSYADPEEVEPASIAARGRCSWCVAFLLLESPRLDRATLVLISPLPWLDAAWQKLWEMRRGPALEDVRVMEFGNRQQYLRLTSPFELLRKFPTVSSEPMQSLVHSGSGQNTLLNWLLGDFQGGEGMLTAEPLSELPAQFDRWFGIPDPDELLRHLRRFAPDPPVPEGDVAAEGWSPLGTSRPEGLLSPESAELWRVRLRDWGRDRELLEAGTRELRLQMRHVWNQVRHVTEMLQDPDDGQLDEVRHECVLKAVEIKDAFNYTAVQQLRTADLQTAATLPDPLWSALELFSLQIRLLLNRPARVEQALAQREAESAPAWALRQLLGAYRNLASALHATGTSRTMRLPVDQLHFTQQFISEFFMSRGHHDRDSDTGAAYLVECTIEELRSGAVDPETLGPLRVVRYNGLVWSLDNRRLYCFREAGVTHINVQLLPLVDGSDTLTQFFNRLTTQSEGRTVEIRARVAPHQRWRARAAVRIRAFRRALNILATELENHRLTDDQARERATVELGSLAGHEIWWQLKGEVDYLEEHDRQRVQGLLDALWQKLKQCLNDVWHFGEQRLQERTEELNAQELVRSLQQAVRPPLLRQR</sequence>
<organism evidence="1 2">
    <name type="scientific">Polarella glacialis</name>
    <name type="common">Dinoflagellate</name>
    <dbReference type="NCBI Taxonomy" id="89957"/>
    <lineage>
        <taxon>Eukaryota</taxon>
        <taxon>Sar</taxon>
        <taxon>Alveolata</taxon>
        <taxon>Dinophyceae</taxon>
        <taxon>Suessiales</taxon>
        <taxon>Suessiaceae</taxon>
        <taxon>Polarella</taxon>
    </lineage>
</organism>
<gene>
    <name evidence="1" type="ORF">PGLA2088_LOCUS49792</name>
</gene>